<evidence type="ECO:0000313" key="5">
    <source>
        <dbReference type="EMBL" id="PVV02416.1"/>
    </source>
</evidence>
<dbReference type="SUPFAM" id="SSF50978">
    <property type="entry name" value="WD40 repeat-like"/>
    <property type="match status" value="1"/>
</dbReference>
<dbReference type="Gene3D" id="2.130.10.10">
    <property type="entry name" value="YVTN repeat-like/Quinoprotein amine dehydrogenase"/>
    <property type="match status" value="1"/>
</dbReference>
<keyword evidence="2" id="KW-0853">WD repeat</keyword>
<dbReference type="GO" id="GO:0031080">
    <property type="term" value="C:nuclear pore outer ring"/>
    <property type="evidence" value="ECO:0007669"/>
    <property type="project" value="TreeGrafter"/>
</dbReference>
<name>A0A2T9ZCV4_9FUNG</name>
<comment type="caution">
    <text evidence="5">The sequence shown here is derived from an EMBL/GenBank/DDBJ whole genome shotgun (WGS) entry which is preliminary data.</text>
</comment>
<dbReference type="InterPro" id="IPR036322">
    <property type="entry name" value="WD40_repeat_dom_sf"/>
</dbReference>
<organism evidence="5 6">
    <name type="scientific">Smittium megazygosporum</name>
    <dbReference type="NCBI Taxonomy" id="133381"/>
    <lineage>
        <taxon>Eukaryota</taxon>
        <taxon>Fungi</taxon>
        <taxon>Fungi incertae sedis</taxon>
        <taxon>Zoopagomycota</taxon>
        <taxon>Kickxellomycotina</taxon>
        <taxon>Harpellomycetes</taxon>
        <taxon>Harpellales</taxon>
        <taxon>Legeriomycetaceae</taxon>
        <taxon>Smittium</taxon>
    </lineage>
</organism>
<evidence type="ECO:0000256" key="2">
    <source>
        <dbReference type="ARBA" id="ARBA00022574"/>
    </source>
</evidence>
<proteinExistence type="predicted"/>
<evidence type="ECO:0000313" key="6">
    <source>
        <dbReference type="Proteomes" id="UP000245609"/>
    </source>
</evidence>
<keyword evidence="4" id="KW-0539">Nucleus</keyword>
<keyword evidence="6" id="KW-1185">Reference proteome</keyword>
<evidence type="ECO:0000256" key="3">
    <source>
        <dbReference type="ARBA" id="ARBA00022737"/>
    </source>
</evidence>
<reference evidence="5 6" key="1">
    <citation type="journal article" date="2018" name="MBio">
        <title>Comparative Genomics Reveals the Core Gene Toolbox for the Fungus-Insect Symbiosis.</title>
        <authorList>
            <person name="Wang Y."/>
            <person name="Stata M."/>
            <person name="Wang W."/>
            <person name="Stajich J.E."/>
            <person name="White M.M."/>
            <person name="Moncalvo J.M."/>
        </authorList>
    </citation>
    <scope>NUCLEOTIDE SEQUENCE [LARGE SCALE GENOMIC DNA]</scope>
    <source>
        <strain evidence="5 6">SC-DP-2</strain>
    </source>
</reference>
<dbReference type="STRING" id="133381.A0A2T9ZCV4"/>
<dbReference type="OrthoDB" id="427795at2759"/>
<dbReference type="EMBL" id="MBFS01000471">
    <property type="protein sequence ID" value="PVV02416.1"/>
    <property type="molecule type" value="Genomic_DNA"/>
</dbReference>
<dbReference type="AlphaFoldDB" id="A0A2T9ZCV4"/>
<protein>
    <recommendedName>
        <fullName evidence="7">Anaphase-promoting complex subunit 4 WD40 domain-containing protein</fullName>
    </recommendedName>
</protein>
<evidence type="ECO:0000256" key="4">
    <source>
        <dbReference type="ARBA" id="ARBA00023242"/>
    </source>
</evidence>
<accession>A0A2T9ZCV4</accession>
<dbReference type="Proteomes" id="UP000245609">
    <property type="component" value="Unassembled WGS sequence"/>
</dbReference>
<dbReference type="PANTHER" id="PTHR22652:SF0">
    <property type="entry name" value="NUCLEOPORIN NUP43"/>
    <property type="match status" value="1"/>
</dbReference>
<evidence type="ECO:0008006" key="7">
    <source>
        <dbReference type="Google" id="ProtNLM"/>
    </source>
</evidence>
<dbReference type="InterPro" id="IPR015943">
    <property type="entry name" value="WD40/YVTN_repeat-like_dom_sf"/>
</dbReference>
<keyword evidence="3" id="KW-0677">Repeat</keyword>
<evidence type="ECO:0000256" key="1">
    <source>
        <dbReference type="ARBA" id="ARBA00004123"/>
    </source>
</evidence>
<gene>
    <name evidence="5" type="ORF">BB560_003129</name>
</gene>
<comment type="subcellular location">
    <subcellularLocation>
        <location evidence="1">Nucleus</location>
    </subcellularLocation>
</comment>
<sequence>METRLDLPFFSKITSVSWLYPNSEDTCNDSDLYFIVGTSGQVKEVSLWSVKNPDFLSDESIANSYSFLKGASFNPQNDVLCLEPNGKLGVFAGSSEGEINFYQFTNSLNDDQLVETSLEGCLLLENPILNDFSASSRKASCTAISSQLNLNLGSSIVACDYAGFVSFIDGSEFVVLSSKDVDLMGLTDIQWKTSHEFVVSSLSGFIRIMDTRSKNICVQTFQENDIEQYPVTAIDIHPSLKHLIASVTGDGKLFVYDARNNKRVSAPPRYISNEYGENDINDLKIPYWDVQFNKRSPDNIVVCSEDGILTNFEYKISFIDGSEPIQYNSNSTDFIKGAVSINSMDINNYIEKNIVLCGTDSNSILLRSLNA</sequence>
<dbReference type="PANTHER" id="PTHR22652">
    <property type="entry name" value="NUCLEOPORIN NUP43"/>
    <property type="match status" value="1"/>
</dbReference>